<name>A0AAU2AEP0_9ACTN</name>
<keyword evidence="3" id="KW-0520">NAD</keyword>
<comment type="similarity">
    <text evidence="1 4">Belongs to the D-isomer specific 2-hydroxyacid dehydrogenase family.</text>
</comment>
<accession>A0AAU2AEP0</accession>
<dbReference type="GO" id="GO:0051287">
    <property type="term" value="F:NAD binding"/>
    <property type="evidence" value="ECO:0007669"/>
    <property type="project" value="InterPro"/>
</dbReference>
<dbReference type="InterPro" id="IPR006140">
    <property type="entry name" value="D-isomer_DH_NAD-bd"/>
</dbReference>
<evidence type="ECO:0000256" key="1">
    <source>
        <dbReference type="ARBA" id="ARBA00005854"/>
    </source>
</evidence>
<evidence type="ECO:0000256" key="3">
    <source>
        <dbReference type="ARBA" id="ARBA00023027"/>
    </source>
</evidence>
<dbReference type="AlphaFoldDB" id="A0AAU2AEP0"/>
<dbReference type="InterPro" id="IPR029753">
    <property type="entry name" value="D-isomer_DH_CS"/>
</dbReference>
<dbReference type="Gene3D" id="3.40.50.720">
    <property type="entry name" value="NAD(P)-binding Rossmann-like Domain"/>
    <property type="match status" value="2"/>
</dbReference>
<evidence type="ECO:0000259" key="6">
    <source>
        <dbReference type="Pfam" id="PF02826"/>
    </source>
</evidence>
<dbReference type="PROSITE" id="PS00671">
    <property type="entry name" value="D_2_HYDROXYACID_DH_3"/>
    <property type="match status" value="1"/>
</dbReference>
<dbReference type="Pfam" id="PF02826">
    <property type="entry name" value="2-Hacid_dh_C"/>
    <property type="match status" value="1"/>
</dbReference>
<protein>
    <submittedName>
        <fullName evidence="7">Hydroxyacid dehydrogenase</fullName>
    </submittedName>
</protein>
<evidence type="ECO:0000313" key="7">
    <source>
        <dbReference type="EMBL" id="WTT21998.1"/>
    </source>
</evidence>
<evidence type="ECO:0000259" key="5">
    <source>
        <dbReference type="Pfam" id="PF00389"/>
    </source>
</evidence>
<dbReference type="EMBL" id="CP108222">
    <property type="protein sequence ID" value="WTT21998.1"/>
    <property type="molecule type" value="Genomic_DNA"/>
</dbReference>
<dbReference type="SUPFAM" id="SSF51735">
    <property type="entry name" value="NAD(P)-binding Rossmann-fold domains"/>
    <property type="match status" value="1"/>
</dbReference>
<feature type="domain" description="D-isomer specific 2-hydroxyacid dehydrogenase NAD-binding" evidence="6">
    <location>
        <begin position="104"/>
        <end position="289"/>
    </location>
</feature>
<dbReference type="FunFam" id="3.40.50.720:FF:000041">
    <property type="entry name" value="D-3-phosphoglycerate dehydrogenase"/>
    <property type="match status" value="1"/>
</dbReference>
<dbReference type="Pfam" id="PF00389">
    <property type="entry name" value="2-Hacid_dh"/>
    <property type="match status" value="1"/>
</dbReference>
<reference evidence="7" key="1">
    <citation type="submission" date="2022-10" db="EMBL/GenBank/DDBJ databases">
        <title>The complete genomes of actinobacterial strains from the NBC collection.</title>
        <authorList>
            <person name="Joergensen T.S."/>
            <person name="Alvarez Arevalo M."/>
            <person name="Sterndorff E.B."/>
            <person name="Faurdal D."/>
            <person name="Vuksanovic O."/>
            <person name="Mourched A.-S."/>
            <person name="Charusanti P."/>
            <person name="Shaw S."/>
            <person name="Blin K."/>
            <person name="Weber T."/>
        </authorList>
    </citation>
    <scope>NUCLEOTIDE SEQUENCE</scope>
    <source>
        <strain evidence="7">NBC_00093</strain>
    </source>
</reference>
<keyword evidence="2 4" id="KW-0560">Oxidoreductase</keyword>
<dbReference type="GO" id="GO:0004617">
    <property type="term" value="F:phosphoglycerate dehydrogenase activity"/>
    <property type="evidence" value="ECO:0007669"/>
    <property type="project" value="UniProtKB-ARBA"/>
</dbReference>
<dbReference type="InterPro" id="IPR050857">
    <property type="entry name" value="D-2-hydroxyacid_DH"/>
</dbReference>
<gene>
    <name evidence="7" type="ORF">OHA22_43930</name>
</gene>
<dbReference type="SUPFAM" id="SSF52283">
    <property type="entry name" value="Formate/glycerate dehydrogenase catalytic domain-like"/>
    <property type="match status" value="1"/>
</dbReference>
<organism evidence="7">
    <name type="scientific">Streptomyces sp. NBC_00093</name>
    <dbReference type="NCBI Taxonomy" id="2975649"/>
    <lineage>
        <taxon>Bacteria</taxon>
        <taxon>Bacillati</taxon>
        <taxon>Actinomycetota</taxon>
        <taxon>Actinomycetes</taxon>
        <taxon>Kitasatosporales</taxon>
        <taxon>Streptomycetaceae</taxon>
        <taxon>Streptomyces</taxon>
    </lineage>
</organism>
<dbReference type="InterPro" id="IPR036291">
    <property type="entry name" value="NAD(P)-bd_dom_sf"/>
</dbReference>
<dbReference type="PANTHER" id="PTHR42789:SF1">
    <property type="entry name" value="D-ISOMER SPECIFIC 2-HYDROXYACID DEHYDROGENASE FAMILY PROTEIN (AFU_ORTHOLOGUE AFUA_6G10090)"/>
    <property type="match status" value="1"/>
</dbReference>
<evidence type="ECO:0000256" key="2">
    <source>
        <dbReference type="ARBA" id="ARBA00023002"/>
    </source>
</evidence>
<dbReference type="InterPro" id="IPR006139">
    <property type="entry name" value="D-isomer_2_OHA_DH_cat_dom"/>
</dbReference>
<proteinExistence type="inferred from homology"/>
<dbReference type="GO" id="GO:0006564">
    <property type="term" value="P:L-serine biosynthetic process"/>
    <property type="evidence" value="ECO:0007669"/>
    <property type="project" value="UniProtKB-ARBA"/>
</dbReference>
<feature type="domain" description="D-isomer specific 2-hydroxyacid dehydrogenase catalytic" evidence="5">
    <location>
        <begin position="5"/>
        <end position="320"/>
    </location>
</feature>
<dbReference type="PANTHER" id="PTHR42789">
    <property type="entry name" value="D-ISOMER SPECIFIC 2-HYDROXYACID DEHYDROGENASE FAMILY PROTEIN (AFU_ORTHOLOGUE AFUA_6G10090)"/>
    <property type="match status" value="1"/>
</dbReference>
<evidence type="ECO:0000256" key="4">
    <source>
        <dbReference type="RuleBase" id="RU003719"/>
    </source>
</evidence>
<dbReference type="GO" id="GO:0047545">
    <property type="term" value="F:(S)-2-hydroxyglutarate dehydrogenase activity"/>
    <property type="evidence" value="ECO:0007669"/>
    <property type="project" value="UniProtKB-ARBA"/>
</dbReference>
<sequence length="328" mass="34308">MPTIYVSDPIHDEVLAELRGFGDVHLGYGPDAVTYSDVCRSVDAVLLRGEKFTRAMIEASPRLRIIARHGVGTDNVDLDAADKAGVWVTNTPGANSRAVAEHVFALTLTLARKVTFAAGLPRSGLWRKGRADNLTGFELHGRTLGLLGLGNIGTLVAGLGRAFGMHLLVTDPAAGAATVEAVGGRKVELDELLAGSDMVSLHLPLVPATRHIIGAGEFARMRPGALLINTSRGGLVDETALVGSLRSGRLGGAALDVLEAENTDLLDPLPHNLTPLAEFDNLLVTPHIGGHTEESGRKVADTAAACIRQALSGQVPDNIVPPPDPTAP</sequence>